<sequence>MPTEFMVFRIANNSFLRPYKISMILAAKHPKKSHFDSLVLLVLSPSSFSLNISSISSFFISKNKDLNAKMRKSILKLLFQSLYRRKISRAY</sequence>
<proteinExistence type="predicted"/>
<protein>
    <submittedName>
        <fullName evidence="2">Uncharacterized protein</fullName>
    </submittedName>
</protein>
<accession>A0A3M7RHL0</accession>
<feature type="transmembrane region" description="Helical" evidence="1">
    <location>
        <begin position="38"/>
        <end position="61"/>
    </location>
</feature>
<keyword evidence="3" id="KW-1185">Reference proteome</keyword>
<dbReference type="AlphaFoldDB" id="A0A3M7RHL0"/>
<keyword evidence="1" id="KW-0812">Transmembrane</keyword>
<dbReference type="EMBL" id="REGN01003405">
    <property type="protein sequence ID" value="RNA22765.1"/>
    <property type="molecule type" value="Genomic_DNA"/>
</dbReference>
<keyword evidence="1" id="KW-1133">Transmembrane helix</keyword>
<evidence type="ECO:0000256" key="1">
    <source>
        <dbReference type="SAM" id="Phobius"/>
    </source>
</evidence>
<name>A0A3M7RHL0_BRAPC</name>
<evidence type="ECO:0000313" key="2">
    <source>
        <dbReference type="EMBL" id="RNA22765.1"/>
    </source>
</evidence>
<organism evidence="2 3">
    <name type="scientific">Brachionus plicatilis</name>
    <name type="common">Marine rotifer</name>
    <name type="synonym">Brachionus muelleri</name>
    <dbReference type="NCBI Taxonomy" id="10195"/>
    <lineage>
        <taxon>Eukaryota</taxon>
        <taxon>Metazoa</taxon>
        <taxon>Spiralia</taxon>
        <taxon>Gnathifera</taxon>
        <taxon>Rotifera</taxon>
        <taxon>Eurotatoria</taxon>
        <taxon>Monogononta</taxon>
        <taxon>Pseudotrocha</taxon>
        <taxon>Ploima</taxon>
        <taxon>Brachionidae</taxon>
        <taxon>Brachionus</taxon>
    </lineage>
</organism>
<keyword evidence="1" id="KW-0472">Membrane</keyword>
<reference evidence="2 3" key="1">
    <citation type="journal article" date="2018" name="Sci. Rep.">
        <title>Genomic signatures of local adaptation to the degree of environmental predictability in rotifers.</title>
        <authorList>
            <person name="Franch-Gras L."/>
            <person name="Hahn C."/>
            <person name="Garcia-Roger E.M."/>
            <person name="Carmona M.J."/>
            <person name="Serra M."/>
            <person name="Gomez A."/>
        </authorList>
    </citation>
    <scope>NUCLEOTIDE SEQUENCE [LARGE SCALE GENOMIC DNA]</scope>
    <source>
        <strain evidence="2">HYR1</strain>
    </source>
</reference>
<evidence type="ECO:0000313" key="3">
    <source>
        <dbReference type="Proteomes" id="UP000276133"/>
    </source>
</evidence>
<gene>
    <name evidence="2" type="ORF">BpHYR1_025393</name>
</gene>
<comment type="caution">
    <text evidence="2">The sequence shown here is derived from an EMBL/GenBank/DDBJ whole genome shotgun (WGS) entry which is preliminary data.</text>
</comment>
<dbReference type="Proteomes" id="UP000276133">
    <property type="component" value="Unassembled WGS sequence"/>
</dbReference>